<feature type="non-terminal residue" evidence="1">
    <location>
        <position position="115"/>
    </location>
</feature>
<gene>
    <name evidence="1" type="ORF">CCHLO57077_00019026</name>
</gene>
<organism evidence="1 2">
    <name type="scientific">Clonostachys chloroleuca</name>
    <dbReference type="NCBI Taxonomy" id="1926264"/>
    <lineage>
        <taxon>Eukaryota</taxon>
        <taxon>Fungi</taxon>
        <taxon>Dikarya</taxon>
        <taxon>Ascomycota</taxon>
        <taxon>Pezizomycotina</taxon>
        <taxon>Sordariomycetes</taxon>
        <taxon>Hypocreomycetidae</taxon>
        <taxon>Hypocreales</taxon>
        <taxon>Bionectriaceae</taxon>
        <taxon>Clonostachys</taxon>
    </lineage>
</organism>
<name>A0AA35PWY8_9HYPO</name>
<sequence length="115" mass="13238">MTDLESGLNDRLYHLDKAAPERSYEEVIDDLQHTPAGEHLAWPDSFYECSFPWHQKQRGVFRIYGKWSTASSLILRPYIPFPLHNTLVSTGTLLLPIMSLSVHSGKWRELLGVKE</sequence>
<accession>A0AA35PWY8</accession>
<evidence type="ECO:0000313" key="1">
    <source>
        <dbReference type="EMBL" id="CAI6085948.1"/>
    </source>
</evidence>
<dbReference type="AlphaFoldDB" id="A0AA35PWY8"/>
<dbReference type="Proteomes" id="UP001160390">
    <property type="component" value="Unassembled WGS sequence"/>
</dbReference>
<reference evidence="1" key="1">
    <citation type="submission" date="2023-01" db="EMBL/GenBank/DDBJ databases">
        <authorList>
            <person name="Piombo E."/>
        </authorList>
    </citation>
    <scope>NUCLEOTIDE SEQUENCE</scope>
</reference>
<proteinExistence type="predicted"/>
<comment type="caution">
    <text evidence="1">The sequence shown here is derived from an EMBL/GenBank/DDBJ whole genome shotgun (WGS) entry which is preliminary data.</text>
</comment>
<protein>
    <submittedName>
        <fullName evidence="1">Uncharacterized protein</fullName>
    </submittedName>
</protein>
<evidence type="ECO:0000313" key="2">
    <source>
        <dbReference type="Proteomes" id="UP001160390"/>
    </source>
</evidence>
<keyword evidence="2" id="KW-1185">Reference proteome</keyword>
<dbReference type="EMBL" id="CABFNP030000772">
    <property type="protein sequence ID" value="CAI6085948.1"/>
    <property type="molecule type" value="Genomic_DNA"/>
</dbReference>